<dbReference type="EMBL" id="LJYG01000108">
    <property type="protein sequence ID" value="KRQ03495.1"/>
    <property type="molecule type" value="Genomic_DNA"/>
</dbReference>
<dbReference type="AlphaFoldDB" id="A0A0R3D138"/>
<sequence>MLTKWPSDPLSIARHGNGDPITVATLEWCLDRLAYAMHRAPQGGEVYLPIFERLESDLAALRAKEAMLERARARAARFMRQNSIKP</sequence>
<proteinExistence type="predicted"/>
<evidence type="ECO:0000313" key="3">
    <source>
        <dbReference type="Proteomes" id="UP000051936"/>
    </source>
</evidence>
<evidence type="ECO:0000313" key="2">
    <source>
        <dbReference type="EMBL" id="KRQ03495.1"/>
    </source>
</evidence>
<gene>
    <name evidence="2" type="ORF">AOQ71_32865</name>
</gene>
<dbReference type="Proteomes" id="UP000051936">
    <property type="component" value="Unassembled WGS sequence"/>
</dbReference>
<keyword evidence="1" id="KW-0175">Coiled coil</keyword>
<comment type="caution">
    <text evidence="2">The sequence shown here is derived from an EMBL/GenBank/DDBJ whole genome shotgun (WGS) entry which is preliminary data.</text>
</comment>
<feature type="coiled-coil region" evidence="1">
    <location>
        <begin position="51"/>
        <end position="81"/>
    </location>
</feature>
<reference evidence="2 3" key="1">
    <citation type="submission" date="2015-09" db="EMBL/GenBank/DDBJ databases">
        <title>Draft Genome Sequence of Bradyrhizobium manausense Strain BR 3351T, a Novel Symbiotic Nitrogen-Fixing Alphaproteobacterium Isolated from Brazilian Amazon Rain Forest.</title>
        <authorList>
            <person name="De Araujo J.L."/>
            <person name="Zilli J.E."/>
        </authorList>
    </citation>
    <scope>NUCLEOTIDE SEQUENCE [LARGE SCALE GENOMIC DNA]</scope>
    <source>
        <strain evidence="2 3">BR3351</strain>
    </source>
</reference>
<name>A0A0R3D138_9BRAD</name>
<protein>
    <submittedName>
        <fullName evidence="2">Uncharacterized protein</fullName>
    </submittedName>
</protein>
<evidence type="ECO:0000256" key="1">
    <source>
        <dbReference type="SAM" id="Coils"/>
    </source>
</evidence>
<keyword evidence="3" id="KW-1185">Reference proteome</keyword>
<organism evidence="2 3">
    <name type="scientific">Bradyrhizobium manausense</name>
    <dbReference type="NCBI Taxonomy" id="989370"/>
    <lineage>
        <taxon>Bacteria</taxon>
        <taxon>Pseudomonadati</taxon>
        <taxon>Pseudomonadota</taxon>
        <taxon>Alphaproteobacteria</taxon>
        <taxon>Hyphomicrobiales</taxon>
        <taxon>Nitrobacteraceae</taxon>
        <taxon>Bradyrhizobium</taxon>
    </lineage>
</organism>
<accession>A0A0R3D138</accession>